<keyword evidence="2" id="KW-1185">Reference proteome</keyword>
<name>A0ABS2GS53_9BURK</name>
<sequence>MLDLEDEIENAKEPPTVSLRVNNDTKLELWIWTKEYEPEKFLLIAKLVKDGVTYRSWADAVRDYIDMTHLRNWILKDCEDLMDSNGLDLIFKFMNRYKYERPAKVKHVYQALL</sequence>
<dbReference type="Proteomes" id="UP000777002">
    <property type="component" value="Unassembled WGS sequence"/>
</dbReference>
<evidence type="ECO:0000313" key="1">
    <source>
        <dbReference type="EMBL" id="MBM6928613.1"/>
    </source>
</evidence>
<accession>A0ABS2GS53</accession>
<dbReference type="RefSeq" id="WP_205050200.1">
    <property type="nucleotide sequence ID" value="NZ_JACJKX010000007.1"/>
</dbReference>
<dbReference type="EMBL" id="JACJKX010000007">
    <property type="protein sequence ID" value="MBM6928613.1"/>
    <property type="molecule type" value="Genomic_DNA"/>
</dbReference>
<evidence type="ECO:0000313" key="2">
    <source>
        <dbReference type="Proteomes" id="UP000777002"/>
    </source>
</evidence>
<gene>
    <name evidence="1" type="ORF">H5985_04930</name>
</gene>
<protein>
    <submittedName>
        <fullName evidence="1">Uncharacterized protein</fullName>
    </submittedName>
</protein>
<reference evidence="1 2" key="1">
    <citation type="journal article" date="2021" name="Sci. Rep.">
        <title>The distribution of antibiotic resistance genes in chicken gut microbiota commensals.</title>
        <authorList>
            <person name="Juricova H."/>
            <person name="Matiasovicova J."/>
            <person name="Kubasova T."/>
            <person name="Cejkova D."/>
            <person name="Rychlik I."/>
        </authorList>
    </citation>
    <scope>NUCLEOTIDE SEQUENCE [LARGE SCALE GENOMIC DNA]</scope>
    <source>
        <strain evidence="1 2">An562</strain>
    </source>
</reference>
<organism evidence="1 2">
    <name type="scientific">Parasutterella secunda</name>
    <dbReference type="NCBI Taxonomy" id="626947"/>
    <lineage>
        <taxon>Bacteria</taxon>
        <taxon>Pseudomonadati</taxon>
        <taxon>Pseudomonadota</taxon>
        <taxon>Betaproteobacteria</taxon>
        <taxon>Burkholderiales</taxon>
        <taxon>Sutterellaceae</taxon>
        <taxon>Parasutterella</taxon>
    </lineage>
</organism>
<proteinExistence type="predicted"/>
<comment type="caution">
    <text evidence="1">The sequence shown here is derived from an EMBL/GenBank/DDBJ whole genome shotgun (WGS) entry which is preliminary data.</text>
</comment>